<accession>A0AAD4QWU4</accession>
<organism evidence="1 2">
    <name type="scientific">Ditylenchus destructor</name>
    <dbReference type="NCBI Taxonomy" id="166010"/>
    <lineage>
        <taxon>Eukaryota</taxon>
        <taxon>Metazoa</taxon>
        <taxon>Ecdysozoa</taxon>
        <taxon>Nematoda</taxon>
        <taxon>Chromadorea</taxon>
        <taxon>Rhabditida</taxon>
        <taxon>Tylenchina</taxon>
        <taxon>Tylenchomorpha</taxon>
        <taxon>Sphaerularioidea</taxon>
        <taxon>Anguinidae</taxon>
        <taxon>Anguininae</taxon>
        <taxon>Ditylenchus</taxon>
    </lineage>
</organism>
<evidence type="ECO:0000313" key="1">
    <source>
        <dbReference type="EMBL" id="KAI1695080.1"/>
    </source>
</evidence>
<comment type="caution">
    <text evidence="1">The sequence shown here is derived from an EMBL/GenBank/DDBJ whole genome shotgun (WGS) entry which is preliminary data.</text>
</comment>
<name>A0AAD4QWU4_9BILA</name>
<proteinExistence type="predicted"/>
<protein>
    <submittedName>
        <fullName evidence="1">Uncharacterized protein</fullName>
    </submittedName>
</protein>
<sequence>MIFEDELDLLDFNEEENDNNQAKVKQIRERQYFELKNFTEFRLTREQQVQQLVDEIGDLIAPNGHMGKICHRYCSTNSSKSVSMSIFCEPCRGFFIWCPSGLDPLQTASAPLRLNTGCELDSRRVLFKAQRLQHSATLSGLTFNRALKGSRQTSASLLHTGVKLALLQVTATSFVVRSPPERGFKASSLIVDHKFSIGTARRLYRIELQ</sequence>
<evidence type="ECO:0000313" key="2">
    <source>
        <dbReference type="Proteomes" id="UP001201812"/>
    </source>
</evidence>
<reference evidence="1" key="1">
    <citation type="submission" date="2022-01" db="EMBL/GenBank/DDBJ databases">
        <title>Genome Sequence Resource for Two Populations of Ditylenchus destructor, the Migratory Endoparasitic Phytonematode.</title>
        <authorList>
            <person name="Zhang H."/>
            <person name="Lin R."/>
            <person name="Xie B."/>
        </authorList>
    </citation>
    <scope>NUCLEOTIDE SEQUENCE</scope>
    <source>
        <strain evidence="1">BazhouSP</strain>
    </source>
</reference>
<gene>
    <name evidence="1" type="ORF">DdX_19780</name>
</gene>
<keyword evidence="2" id="KW-1185">Reference proteome</keyword>
<dbReference type="Proteomes" id="UP001201812">
    <property type="component" value="Unassembled WGS sequence"/>
</dbReference>
<dbReference type="AlphaFoldDB" id="A0AAD4QWU4"/>
<dbReference type="EMBL" id="JAKKPZ010000444">
    <property type="protein sequence ID" value="KAI1695080.1"/>
    <property type="molecule type" value="Genomic_DNA"/>
</dbReference>